<keyword evidence="3 8" id="KW-0436">Ligase</keyword>
<sequence length="375" mass="41564">MISLFKPIMSGETIGIVGGGQLGRMMSLSAKKMGFRVGVLDPTADCPAAQVADWHIVASYDDTMALEEMARRCAVITYEFENVSVESLNAILPISYIPQGTDLLAITQDRLLEKAFLEANNVVIAPYATIIHPSDIPDAIEGIGYPCVLKTTRGGYDGKGQYVLYGVKDLAPSMDLLREGTCELEAWIPFEKEISVMVAGNGKEYIPFPVVENIHHNNILHETIAPARIDPEVAKEAQRIALEIAQALNLHGVLGIEMFLTETGSIYVNELAPRPHNSGHYSIEACDMSQFDMHIRGICGWPLADVKLLSPAVMVNILGQHHEKCRQLILEKPSWQFHDYGKKEVKTGRKMGHITILTENIEDTLKEIQQTNIWD</sequence>
<dbReference type="GO" id="GO:0006189">
    <property type="term" value="P:'de novo' IMP biosynthetic process"/>
    <property type="evidence" value="ECO:0007669"/>
    <property type="project" value="UniProtKB-UniRule"/>
</dbReference>
<evidence type="ECO:0000256" key="6">
    <source>
        <dbReference type="ARBA" id="ARBA00022840"/>
    </source>
</evidence>
<dbReference type="Pfam" id="PF17769">
    <property type="entry name" value="PurK_C"/>
    <property type="match status" value="1"/>
</dbReference>
<comment type="cofactor">
    <cofactor evidence="2">
        <name>Mg(2+)</name>
        <dbReference type="ChEBI" id="CHEBI:18420"/>
    </cofactor>
</comment>
<dbReference type="InterPro" id="IPR054350">
    <property type="entry name" value="PurT/PurK_preATP-grasp"/>
</dbReference>
<dbReference type="GO" id="GO:0004638">
    <property type="term" value="F:phosphoribosylaminoimidazole carboxylase activity"/>
    <property type="evidence" value="ECO:0007669"/>
    <property type="project" value="InterPro"/>
</dbReference>
<evidence type="ECO:0000256" key="9">
    <source>
        <dbReference type="RuleBase" id="RU361200"/>
    </source>
</evidence>
<keyword evidence="4 8" id="KW-0547">Nucleotide-binding</keyword>
<dbReference type="Pfam" id="PF02222">
    <property type="entry name" value="ATP-grasp"/>
    <property type="match status" value="1"/>
</dbReference>
<organism evidence="11 12">
    <name type="scientific">Enterococcus cecorum</name>
    <dbReference type="NCBI Taxonomy" id="44008"/>
    <lineage>
        <taxon>Bacteria</taxon>
        <taxon>Bacillati</taxon>
        <taxon>Bacillota</taxon>
        <taxon>Bacilli</taxon>
        <taxon>Lactobacillales</taxon>
        <taxon>Enterococcaceae</taxon>
        <taxon>Enterococcus</taxon>
    </lineage>
</organism>
<dbReference type="NCBIfam" id="NF004675">
    <property type="entry name" value="PRK06019.1-1"/>
    <property type="match status" value="1"/>
</dbReference>
<dbReference type="FunFam" id="3.30.470.20:FF:000029">
    <property type="entry name" value="N5-carboxyaminoimidazole ribonucleotide synthase"/>
    <property type="match status" value="1"/>
</dbReference>
<feature type="domain" description="ATP-grasp" evidence="10">
    <location>
        <begin position="114"/>
        <end position="299"/>
    </location>
</feature>
<comment type="pathway">
    <text evidence="8 9">Purine metabolism; IMP biosynthesis via de novo pathway; 5-amino-1-(5-phospho-D-ribosyl)imidazole-4-carboxylate from 5-amino-1-(5-phospho-D-ribosyl)imidazole (N5-CAIR route): step 1/2.</text>
</comment>
<dbReference type="InterPro" id="IPR011761">
    <property type="entry name" value="ATP-grasp"/>
</dbReference>
<comment type="similarity">
    <text evidence="8 9">Belongs to the PurK/PurT family.</text>
</comment>
<dbReference type="Gene3D" id="3.30.1490.20">
    <property type="entry name" value="ATP-grasp fold, A domain"/>
    <property type="match status" value="1"/>
</dbReference>
<dbReference type="Gene3D" id="3.40.50.20">
    <property type="match status" value="1"/>
</dbReference>
<feature type="binding site" evidence="8">
    <location>
        <position position="150"/>
    </location>
    <ligand>
        <name>ATP</name>
        <dbReference type="ChEBI" id="CHEBI:30616"/>
    </ligand>
</feature>
<protein>
    <recommendedName>
        <fullName evidence="8 9">N5-carboxyaminoimidazole ribonucleotide synthase</fullName>
        <shortName evidence="8 9">N5-CAIR synthase</shortName>
        <ecNumber evidence="8 9">6.3.4.18</ecNumber>
    </recommendedName>
    <alternativeName>
        <fullName evidence="8 9">5-(carboxyamino)imidazole ribonucleotide synthetase</fullName>
    </alternativeName>
</protein>
<keyword evidence="6 8" id="KW-0067">ATP-binding</keyword>
<evidence type="ECO:0000313" key="12">
    <source>
        <dbReference type="Proteomes" id="UP000196074"/>
    </source>
</evidence>
<proteinExistence type="inferred from homology"/>
<dbReference type="PANTHER" id="PTHR11609:SF5">
    <property type="entry name" value="PHOSPHORIBOSYLAMINOIMIDAZOLE CARBOXYLASE"/>
    <property type="match status" value="1"/>
</dbReference>
<comment type="function">
    <text evidence="9">Catalyzes the ATP-dependent conversion of 5-aminoimidazole ribonucleotide (AIR) and HCO(3)- to N5-carboxyaminoimidazole ribonucleotide (N5-CAIR).</text>
</comment>
<dbReference type="InterPro" id="IPR011054">
    <property type="entry name" value="Rudment_hybrid_motif"/>
</dbReference>
<accession>A0A1Y4R2K0</accession>
<evidence type="ECO:0000256" key="1">
    <source>
        <dbReference type="ARBA" id="ARBA00001936"/>
    </source>
</evidence>
<dbReference type="SUPFAM" id="SSF51246">
    <property type="entry name" value="Rudiment single hybrid motif"/>
    <property type="match status" value="1"/>
</dbReference>
<feature type="binding site" evidence="8">
    <location>
        <begin position="155"/>
        <end position="161"/>
    </location>
    <ligand>
        <name>ATP</name>
        <dbReference type="ChEBI" id="CHEBI:30616"/>
    </ligand>
</feature>
<comment type="cofactor">
    <cofactor evidence="1">
        <name>Mn(2+)</name>
        <dbReference type="ChEBI" id="CHEBI:29035"/>
    </cofactor>
</comment>
<feature type="binding site" evidence="8">
    <location>
        <position position="193"/>
    </location>
    <ligand>
        <name>ATP</name>
        <dbReference type="ChEBI" id="CHEBI:30616"/>
    </ligand>
</feature>
<dbReference type="InterPro" id="IPR005875">
    <property type="entry name" value="PurK"/>
</dbReference>
<dbReference type="NCBIfam" id="TIGR01161">
    <property type="entry name" value="purK"/>
    <property type="match status" value="1"/>
</dbReference>
<name>A0A1Y4R2K0_9ENTE</name>
<evidence type="ECO:0000256" key="8">
    <source>
        <dbReference type="HAMAP-Rule" id="MF_01928"/>
    </source>
</evidence>
<feature type="binding site" evidence="8">
    <location>
        <begin position="185"/>
        <end position="188"/>
    </location>
    <ligand>
        <name>ATP</name>
        <dbReference type="ChEBI" id="CHEBI:30616"/>
    </ligand>
</feature>
<gene>
    <name evidence="8 9" type="primary">purK</name>
    <name evidence="11" type="ORF">B5E88_00210</name>
</gene>
<evidence type="ECO:0000256" key="4">
    <source>
        <dbReference type="ARBA" id="ARBA00022741"/>
    </source>
</evidence>
<dbReference type="Gene3D" id="3.30.470.20">
    <property type="entry name" value="ATP-grasp fold, B domain"/>
    <property type="match status" value="1"/>
</dbReference>
<dbReference type="InterPro" id="IPR003135">
    <property type="entry name" value="ATP-grasp_carboxylate-amine"/>
</dbReference>
<dbReference type="PROSITE" id="PS50975">
    <property type="entry name" value="ATP_GRASP"/>
    <property type="match status" value="1"/>
</dbReference>
<evidence type="ECO:0000256" key="2">
    <source>
        <dbReference type="ARBA" id="ARBA00001946"/>
    </source>
</evidence>
<comment type="function">
    <text evidence="8">Catalyzes the ATP-dependent conversion of 5-aminoimidazole ribonucleotide (AIR) and HCO(3)(-) to N5-carboxyaminoimidazole ribonucleotide (N5-CAIR).</text>
</comment>
<dbReference type="AlphaFoldDB" id="A0A1Y4R2K0"/>
<evidence type="ECO:0000256" key="7">
    <source>
        <dbReference type="ARBA" id="ARBA00023211"/>
    </source>
</evidence>
<dbReference type="NCBIfam" id="NF004679">
    <property type="entry name" value="PRK06019.1-5"/>
    <property type="match status" value="1"/>
</dbReference>
<dbReference type="UniPathway" id="UPA00074">
    <property type="reaction ID" value="UER00942"/>
</dbReference>
<comment type="catalytic activity">
    <reaction evidence="8 9">
        <text>5-amino-1-(5-phospho-beta-D-ribosyl)imidazole + hydrogencarbonate + ATP = 5-carboxyamino-1-(5-phospho-D-ribosyl)imidazole + ADP + phosphate + 2 H(+)</text>
        <dbReference type="Rhea" id="RHEA:19317"/>
        <dbReference type="ChEBI" id="CHEBI:15378"/>
        <dbReference type="ChEBI" id="CHEBI:17544"/>
        <dbReference type="ChEBI" id="CHEBI:30616"/>
        <dbReference type="ChEBI" id="CHEBI:43474"/>
        <dbReference type="ChEBI" id="CHEBI:58730"/>
        <dbReference type="ChEBI" id="CHEBI:137981"/>
        <dbReference type="ChEBI" id="CHEBI:456216"/>
        <dbReference type="EC" id="6.3.4.18"/>
    </reaction>
</comment>
<comment type="subunit">
    <text evidence="8 9">Homodimer.</text>
</comment>
<dbReference type="InterPro" id="IPR040686">
    <property type="entry name" value="PurK_C"/>
</dbReference>
<feature type="binding site" evidence="8">
    <location>
        <position position="215"/>
    </location>
    <ligand>
        <name>ATP</name>
        <dbReference type="ChEBI" id="CHEBI:30616"/>
    </ligand>
</feature>
<comment type="caution">
    <text evidence="11">The sequence shown here is derived from an EMBL/GenBank/DDBJ whole genome shotgun (WGS) entry which is preliminary data.</text>
</comment>
<dbReference type="SUPFAM" id="SSF56059">
    <property type="entry name" value="Glutathione synthetase ATP-binding domain-like"/>
    <property type="match status" value="1"/>
</dbReference>
<dbReference type="SUPFAM" id="SSF52440">
    <property type="entry name" value="PreATP-grasp domain"/>
    <property type="match status" value="1"/>
</dbReference>
<evidence type="ECO:0000256" key="3">
    <source>
        <dbReference type="ARBA" id="ARBA00022598"/>
    </source>
</evidence>
<dbReference type="Pfam" id="PF22660">
    <property type="entry name" value="RS_preATP-grasp-like"/>
    <property type="match status" value="1"/>
</dbReference>
<dbReference type="EC" id="6.3.4.18" evidence="8 9"/>
<dbReference type="InterPro" id="IPR013815">
    <property type="entry name" value="ATP_grasp_subdomain_1"/>
</dbReference>
<evidence type="ECO:0000259" key="10">
    <source>
        <dbReference type="PROSITE" id="PS50975"/>
    </source>
</evidence>
<feature type="binding site" evidence="8">
    <location>
        <position position="110"/>
    </location>
    <ligand>
        <name>ATP</name>
        <dbReference type="ChEBI" id="CHEBI:30616"/>
    </ligand>
</feature>
<dbReference type="GO" id="GO:0046872">
    <property type="term" value="F:metal ion binding"/>
    <property type="evidence" value="ECO:0007669"/>
    <property type="project" value="InterPro"/>
</dbReference>
<reference evidence="12" key="1">
    <citation type="submission" date="2017-04" db="EMBL/GenBank/DDBJ databases">
        <title>Function of individual gut microbiota members based on whole genome sequencing of pure cultures obtained from chicken caecum.</title>
        <authorList>
            <person name="Medvecky M."/>
            <person name="Cejkova D."/>
            <person name="Polansky O."/>
            <person name="Karasova D."/>
            <person name="Kubasova T."/>
            <person name="Cizek A."/>
            <person name="Rychlik I."/>
        </authorList>
    </citation>
    <scope>NUCLEOTIDE SEQUENCE [LARGE SCALE GENOMIC DNA]</scope>
    <source>
        <strain evidence="12">An144</strain>
    </source>
</reference>
<dbReference type="GO" id="GO:0034028">
    <property type="term" value="F:5-(carboxyamino)imidazole ribonucleotide synthase activity"/>
    <property type="evidence" value="ECO:0007669"/>
    <property type="project" value="UniProtKB-UniRule"/>
</dbReference>
<feature type="binding site" evidence="8">
    <location>
        <begin position="269"/>
        <end position="270"/>
    </location>
    <ligand>
        <name>ATP</name>
        <dbReference type="ChEBI" id="CHEBI:30616"/>
    </ligand>
</feature>
<keyword evidence="5 8" id="KW-0658">Purine biosynthesis</keyword>
<dbReference type="HAMAP" id="MF_01928">
    <property type="entry name" value="PurK"/>
    <property type="match status" value="1"/>
</dbReference>
<dbReference type="FunFam" id="3.40.50.20:FF:000016">
    <property type="entry name" value="N5-carboxyaminoimidazole ribonucleotide synthase"/>
    <property type="match status" value="1"/>
</dbReference>
<dbReference type="PANTHER" id="PTHR11609">
    <property type="entry name" value="PURINE BIOSYNTHESIS PROTEIN 6/7, PUR6/7"/>
    <property type="match status" value="1"/>
</dbReference>
<dbReference type="GO" id="GO:0005829">
    <property type="term" value="C:cytosol"/>
    <property type="evidence" value="ECO:0007669"/>
    <property type="project" value="TreeGrafter"/>
</dbReference>
<keyword evidence="7" id="KW-0464">Manganese</keyword>
<dbReference type="InterPro" id="IPR016185">
    <property type="entry name" value="PreATP-grasp_dom_sf"/>
</dbReference>
<evidence type="ECO:0000256" key="5">
    <source>
        <dbReference type="ARBA" id="ARBA00022755"/>
    </source>
</evidence>
<dbReference type="RefSeq" id="WP_087213793.1">
    <property type="nucleotide sequence ID" value="NZ_NFLC01000001.1"/>
</dbReference>
<dbReference type="Proteomes" id="UP000196074">
    <property type="component" value="Unassembled WGS sequence"/>
</dbReference>
<dbReference type="GO" id="GO:0005524">
    <property type="term" value="F:ATP binding"/>
    <property type="evidence" value="ECO:0007669"/>
    <property type="project" value="UniProtKB-UniRule"/>
</dbReference>
<dbReference type="EMBL" id="NFLC01000001">
    <property type="protein sequence ID" value="OUQ11796.1"/>
    <property type="molecule type" value="Genomic_DNA"/>
</dbReference>
<evidence type="ECO:0000313" key="11">
    <source>
        <dbReference type="EMBL" id="OUQ11796.1"/>
    </source>
</evidence>
<dbReference type="NCBIfam" id="NF004676">
    <property type="entry name" value="PRK06019.1-2"/>
    <property type="match status" value="1"/>
</dbReference>